<dbReference type="AlphaFoldDB" id="A0A3M7PE73"/>
<keyword evidence="2" id="KW-1185">Reference proteome</keyword>
<evidence type="ECO:0000313" key="2">
    <source>
        <dbReference type="Proteomes" id="UP000276133"/>
    </source>
</evidence>
<gene>
    <name evidence="1" type="ORF">BpHYR1_002650</name>
</gene>
<name>A0A3M7PE73_BRAPC</name>
<dbReference type="SUPFAM" id="SSF53098">
    <property type="entry name" value="Ribonuclease H-like"/>
    <property type="match status" value="1"/>
</dbReference>
<dbReference type="InterPro" id="IPR012337">
    <property type="entry name" value="RNaseH-like_sf"/>
</dbReference>
<accession>A0A3M7PE73</accession>
<evidence type="ECO:0000313" key="1">
    <source>
        <dbReference type="EMBL" id="RMZ97007.1"/>
    </source>
</evidence>
<organism evidence="1 2">
    <name type="scientific">Brachionus plicatilis</name>
    <name type="common">Marine rotifer</name>
    <name type="synonym">Brachionus muelleri</name>
    <dbReference type="NCBI Taxonomy" id="10195"/>
    <lineage>
        <taxon>Eukaryota</taxon>
        <taxon>Metazoa</taxon>
        <taxon>Spiralia</taxon>
        <taxon>Gnathifera</taxon>
        <taxon>Rotifera</taxon>
        <taxon>Eurotatoria</taxon>
        <taxon>Monogononta</taxon>
        <taxon>Pseudotrocha</taxon>
        <taxon>Ploima</taxon>
        <taxon>Brachionidae</taxon>
        <taxon>Brachionus</taxon>
    </lineage>
</organism>
<evidence type="ECO:0008006" key="3">
    <source>
        <dbReference type="Google" id="ProtNLM"/>
    </source>
</evidence>
<protein>
    <recommendedName>
        <fullName evidence="3">HAT C-terminal dimerisation domain-containing protein</fullName>
    </recommendedName>
</protein>
<sequence>MMKKESFCYKEIYKEIKNLEPEKRNKKNEFSLLSAEQVDFNNNLRKSKTIPLDIEIERYLDFNSLIISATTSTSVPFECLFSKSGELITNRRNRLKPELAEKLLLLVKTLLNKWFLYKRNYLMRKMFSMTILVDFSRFLRLLVD</sequence>
<dbReference type="EMBL" id="REGN01011702">
    <property type="protein sequence ID" value="RMZ97007.1"/>
    <property type="molecule type" value="Genomic_DNA"/>
</dbReference>
<reference evidence="1 2" key="1">
    <citation type="journal article" date="2018" name="Sci. Rep.">
        <title>Genomic signatures of local adaptation to the degree of environmental predictability in rotifers.</title>
        <authorList>
            <person name="Franch-Gras L."/>
            <person name="Hahn C."/>
            <person name="Garcia-Roger E.M."/>
            <person name="Carmona M.J."/>
            <person name="Serra M."/>
            <person name="Gomez A."/>
        </authorList>
    </citation>
    <scope>NUCLEOTIDE SEQUENCE [LARGE SCALE GENOMIC DNA]</scope>
    <source>
        <strain evidence="1">HYR1</strain>
    </source>
</reference>
<proteinExistence type="predicted"/>
<comment type="caution">
    <text evidence="1">The sequence shown here is derived from an EMBL/GenBank/DDBJ whole genome shotgun (WGS) entry which is preliminary data.</text>
</comment>
<dbReference type="Proteomes" id="UP000276133">
    <property type="component" value="Unassembled WGS sequence"/>
</dbReference>